<proteinExistence type="predicted"/>
<sequence length="318" mass="36310">MIFNPVIFKEESLTLLAPMECLSSCVVSYLKHIGMNPNYFLIGYWSLRYDYGNLAARMSASEYNLTESYGLDIVPAINSSKEELIRSLSQGHVSFYSCISSSLTYFPKVMLTHENSGFTHVILLVGYNETTDRILLADPTAKYLGEIRFEDLLAAGTSTSGFSYYMLQQNGYKSMVLNSYIKEKVSQAYMAYLYPNDHSSIHLAVKSFIDDLDASFHWTKAKRDSWIMQNNISLTSIYKMRGVFWKSYKESCELTEANVLLGDSLIEGIIRQWVSSNFMLVKYQRANDNQLLVESIKQGIKKAVDQEREFLAFLCDLS</sequence>
<gene>
    <name evidence="1" type="ORF">H7T88_28255</name>
</gene>
<reference evidence="1 2" key="1">
    <citation type="submission" date="2020-08" db="EMBL/GenBank/DDBJ databases">
        <title>Fungal Genomes of the International Space Station.</title>
        <authorList>
            <person name="Seuylemezian A."/>
            <person name="Singh N.K."/>
            <person name="Wood J."/>
            <person name="Venkateswaran K."/>
        </authorList>
    </citation>
    <scope>NUCLEOTIDE SEQUENCE [LARGE SCALE GENOMIC DNA]</scope>
    <source>
        <strain evidence="1 2">S/N-304-OC-R4</strain>
    </source>
</reference>
<evidence type="ECO:0008006" key="3">
    <source>
        <dbReference type="Google" id="ProtNLM"/>
    </source>
</evidence>
<dbReference type="EMBL" id="JACLIC010000061">
    <property type="protein sequence ID" value="MBY0207128.1"/>
    <property type="molecule type" value="Genomic_DNA"/>
</dbReference>
<protein>
    <recommendedName>
        <fullName evidence="3">Butirosin biosynthesis protein H N-terminal domain-containing protein</fullName>
    </recommendedName>
</protein>
<dbReference type="RefSeq" id="WP_221791719.1">
    <property type="nucleotide sequence ID" value="NZ_JACLIC010000061.1"/>
</dbReference>
<comment type="caution">
    <text evidence="1">The sequence shown here is derived from an EMBL/GenBank/DDBJ whole genome shotgun (WGS) entry which is preliminary data.</text>
</comment>
<evidence type="ECO:0000313" key="1">
    <source>
        <dbReference type="EMBL" id="MBY0207128.1"/>
    </source>
</evidence>
<evidence type="ECO:0000313" key="2">
    <source>
        <dbReference type="Proteomes" id="UP000706031"/>
    </source>
</evidence>
<organism evidence="1 2">
    <name type="scientific">Paenibacillus cucumis</name>
    <name type="common">ex Kampfer et al. 2016</name>
    <dbReference type="NCBI Taxonomy" id="1776858"/>
    <lineage>
        <taxon>Bacteria</taxon>
        <taxon>Bacillati</taxon>
        <taxon>Bacillota</taxon>
        <taxon>Bacilli</taxon>
        <taxon>Bacillales</taxon>
        <taxon>Paenibacillaceae</taxon>
        <taxon>Paenibacillus</taxon>
    </lineage>
</organism>
<dbReference type="Proteomes" id="UP000706031">
    <property type="component" value="Unassembled WGS sequence"/>
</dbReference>
<name>A0ABS7KSI6_9BACL</name>
<keyword evidence="2" id="KW-1185">Reference proteome</keyword>
<accession>A0ABS7KSI6</accession>